<feature type="domain" description="N-acetyltransferase" evidence="4">
    <location>
        <begin position="1"/>
        <end position="175"/>
    </location>
</feature>
<dbReference type="InterPro" id="IPR007965">
    <property type="entry name" value="GNAT_ATAT"/>
</dbReference>
<dbReference type="EC" id="2.3.1.108" evidence="3"/>
<protein>
    <recommendedName>
        <fullName evidence="3">Alpha-tubulin N-acetyltransferase</fullName>
        <shortName evidence="3">Alpha-TAT</shortName>
        <shortName evidence="3">TAT</shortName>
        <ecNumber evidence="3">2.3.1.108</ecNumber>
    </recommendedName>
    <alternativeName>
        <fullName evidence="3">Acetyltransferase mec-17 homolog</fullName>
    </alternativeName>
</protein>
<dbReference type="VEuPathDB" id="FungiDB:KRP22_11532"/>
<dbReference type="eggNOG" id="KOG4601">
    <property type="taxonomic scope" value="Eukaryota"/>
</dbReference>
<dbReference type="EnsemblProtists" id="Phyra85196">
    <property type="protein sequence ID" value="Phyra85196"/>
    <property type="gene ID" value="Phyra85196"/>
</dbReference>
<feature type="binding site" evidence="3">
    <location>
        <begin position="109"/>
        <end position="122"/>
    </location>
    <ligand>
        <name>acetyl-CoA</name>
        <dbReference type="ChEBI" id="CHEBI:57288"/>
    </ligand>
</feature>
<dbReference type="AlphaFoldDB" id="H3H3V1"/>
<dbReference type="InParanoid" id="H3H3V1"/>
<keyword evidence="6" id="KW-1185">Reference proteome</keyword>
<evidence type="ECO:0000256" key="3">
    <source>
        <dbReference type="HAMAP-Rule" id="MF_03130"/>
    </source>
</evidence>
<dbReference type="InterPro" id="IPR038746">
    <property type="entry name" value="Atat"/>
</dbReference>
<feature type="site" description="Crucial for catalytic activity" evidence="3">
    <location>
        <position position="31"/>
    </location>
</feature>
<dbReference type="HAMAP" id="MF_03130">
    <property type="entry name" value="mec17"/>
    <property type="match status" value="1"/>
</dbReference>
<accession>H3H3V1</accession>
<name>H3H3V1_PHYRM</name>
<comment type="similarity">
    <text evidence="3">Belongs to the acetyltransferase ATAT1 family.</text>
</comment>
<evidence type="ECO:0000256" key="2">
    <source>
        <dbReference type="ARBA" id="ARBA00023315"/>
    </source>
</evidence>
<evidence type="ECO:0000256" key="1">
    <source>
        <dbReference type="ARBA" id="ARBA00022679"/>
    </source>
</evidence>
<comment type="function">
    <text evidence="3">Specifically acetylates 'Lys-40' in alpha-tubulin on the lumenal side of microtubules. Promotes microtubule destabilization and accelerates microtubule dynamics; this activity may be independent of acetylation activity. Acetylates alpha-tubulin with a slow enzymatic rate, due to a catalytic site that is not optimized for acetyl transfer. Enters the microtubule through each end and diffuses quickly throughout the lumen of microtubules. Acetylates only long/old microtubules because of its slow acetylation rate since it does not have time to act on dynamically unstable microtubules before the enzyme is released.</text>
</comment>
<dbReference type="EMBL" id="DS566148">
    <property type="status" value="NOT_ANNOTATED_CDS"/>
    <property type="molecule type" value="Genomic_DNA"/>
</dbReference>
<dbReference type="PROSITE" id="PS51730">
    <property type="entry name" value="GNAT_ATAT"/>
    <property type="match status" value="1"/>
</dbReference>
<dbReference type="FunFam" id="3.40.630.30:FF:000142">
    <property type="entry name" value="Alpha-tubulin N-acetyltransferase 1"/>
    <property type="match status" value="1"/>
</dbReference>
<dbReference type="PANTHER" id="PTHR12327:SF0">
    <property type="entry name" value="ALPHA-TUBULIN N-ACETYLTRANSFERASE 1"/>
    <property type="match status" value="1"/>
</dbReference>
<dbReference type="HOGENOM" id="CLU_025013_3_0_1"/>
<evidence type="ECO:0000313" key="6">
    <source>
        <dbReference type="Proteomes" id="UP000005238"/>
    </source>
</evidence>
<dbReference type="GO" id="GO:0005874">
    <property type="term" value="C:microtubule"/>
    <property type="evidence" value="ECO:0007669"/>
    <property type="project" value="InterPro"/>
</dbReference>
<dbReference type="Pfam" id="PF05301">
    <property type="entry name" value="Acetyltransf_16"/>
    <property type="match status" value="1"/>
</dbReference>
<evidence type="ECO:0000259" key="4">
    <source>
        <dbReference type="PROSITE" id="PS51730"/>
    </source>
</evidence>
<dbReference type="PANTHER" id="PTHR12327">
    <property type="entry name" value="ALPHA-TUBULIN N-ACETYLTRANSFERASE 1"/>
    <property type="match status" value="1"/>
</dbReference>
<dbReference type="InterPro" id="IPR016181">
    <property type="entry name" value="Acyl_CoA_acyltransferase"/>
</dbReference>
<dbReference type="Gene3D" id="3.40.630.30">
    <property type="match status" value="1"/>
</dbReference>
<dbReference type="OMA" id="IKQPNNF"/>
<dbReference type="Proteomes" id="UP000005238">
    <property type="component" value="Unassembled WGS sequence"/>
</dbReference>
<evidence type="ECO:0000313" key="5">
    <source>
        <dbReference type="EnsemblProtists" id="Phyra85196"/>
    </source>
</evidence>
<keyword evidence="1 3" id="KW-0808">Transferase</keyword>
<reference evidence="5" key="2">
    <citation type="submission" date="2015-06" db="UniProtKB">
        <authorList>
            <consortium name="EnsemblProtists"/>
        </authorList>
    </citation>
    <scope>IDENTIFICATION</scope>
    <source>
        <strain evidence="5">Pr102</strain>
    </source>
</reference>
<comment type="catalytic activity">
    <reaction evidence="3">
        <text>L-lysyl-[alpha-tubulin] + acetyl-CoA = N(6)-acetyl-L-lysyl-[alpha-tubulin] + CoA + H(+)</text>
        <dbReference type="Rhea" id="RHEA:15277"/>
        <dbReference type="Rhea" id="RHEA-COMP:11278"/>
        <dbReference type="Rhea" id="RHEA-COMP:11279"/>
        <dbReference type="ChEBI" id="CHEBI:15378"/>
        <dbReference type="ChEBI" id="CHEBI:29969"/>
        <dbReference type="ChEBI" id="CHEBI:57287"/>
        <dbReference type="ChEBI" id="CHEBI:57288"/>
        <dbReference type="ChEBI" id="CHEBI:61930"/>
        <dbReference type="EC" id="2.3.1.108"/>
    </reaction>
</comment>
<keyword evidence="2 3" id="KW-0012">Acyltransferase</keyword>
<dbReference type="GO" id="GO:0019799">
    <property type="term" value="F:tubulin N-acetyltransferase activity"/>
    <property type="evidence" value="ECO:0007669"/>
    <property type="project" value="UniProtKB-UniRule"/>
</dbReference>
<organism evidence="5 6">
    <name type="scientific">Phytophthora ramorum</name>
    <name type="common">Sudden oak death agent</name>
    <dbReference type="NCBI Taxonomy" id="164328"/>
    <lineage>
        <taxon>Eukaryota</taxon>
        <taxon>Sar</taxon>
        <taxon>Stramenopiles</taxon>
        <taxon>Oomycota</taxon>
        <taxon>Peronosporomycetes</taxon>
        <taxon>Peronosporales</taxon>
        <taxon>Peronosporaceae</taxon>
        <taxon>Phytophthora</taxon>
    </lineage>
</organism>
<sequence length="179" mass="19686">MQIEVVRAPGPLSAALSDVVDTLGSKSAIAQALSHEITSADLFAASAASQQALTLARDDVEGVVGFLKTGIKHLFYMVTNFGARLVVPDGGDSPRGEYVEVDPICVLDFYVDVAWQRRGVGIQLFQHLLQEERVAPAQLAYDRPSPKLFAFLKKHAGLTEYFPQPNRFVVFDAYFQSRQ</sequence>
<reference evidence="6" key="1">
    <citation type="journal article" date="2006" name="Science">
        <title>Phytophthora genome sequences uncover evolutionary origins and mechanisms of pathogenesis.</title>
        <authorList>
            <person name="Tyler B.M."/>
            <person name="Tripathy S."/>
            <person name="Zhang X."/>
            <person name="Dehal P."/>
            <person name="Jiang R.H."/>
            <person name="Aerts A."/>
            <person name="Arredondo F.D."/>
            <person name="Baxter L."/>
            <person name="Bensasson D."/>
            <person name="Beynon J.L."/>
            <person name="Chapman J."/>
            <person name="Damasceno C.M."/>
            <person name="Dorrance A.E."/>
            <person name="Dou D."/>
            <person name="Dickerman A.W."/>
            <person name="Dubchak I.L."/>
            <person name="Garbelotto M."/>
            <person name="Gijzen M."/>
            <person name="Gordon S.G."/>
            <person name="Govers F."/>
            <person name="Grunwald N.J."/>
            <person name="Huang W."/>
            <person name="Ivors K.L."/>
            <person name="Jones R.W."/>
            <person name="Kamoun S."/>
            <person name="Krampis K."/>
            <person name="Lamour K.H."/>
            <person name="Lee M.K."/>
            <person name="McDonald W.H."/>
            <person name="Medina M."/>
            <person name="Meijer H.J."/>
            <person name="Nordberg E.K."/>
            <person name="Maclean D.J."/>
            <person name="Ospina-Giraldo M.D."/>
            <person name="Morris P.F."/>
            <person name="Phuntumart V."/>
            <person name="Putnam N.H."/>
            <person name="Rash S."/>
            <person name="Rose J.K."/>
            <person name="Sakihama Y."/>
            <person name="Salamov A.A."/>
            <person name="Savidor A."/>
            <person name="Scheuring C.F."/>
            <person name="Smith B.M."/>
            <person name="Sobral B.W."/>
            <person name="Terry A."/>
            <person name="Torto-Alalibo T.A."/>
            <person name="Win J."/>
            <person name="Xu Z."/>
            <person name="Zhang H."/>
            <person name="Grigoriev I.V."/>
            <person name="Rokhsar D.S."/>
            <person name="Boore J.L."/>
        </authorList>
    </citation>
    <scope>NUCLEOTIDE SEQUENCE [LARGE SCALE GENOMIC DNA]</scope>
    <source>
        <strain evidence="6">Pr102</strain>
    </source>
</reference>
<feature type="binding site" evidence="3">
    <location>
        <begin position="145"/>
        <end position="154"/>
    </location>
    <ligand>
        <name>acetyl-CoA</name>
        <dbReference type="ChEBI" id="CHEBI:57288"/>
    </ligand>
</feature>
<dbReference type="SUPFAM" id="SSF55729">
    <property type="entry name" value="Acyl-CoA N-acyltransferases (Nat)"/>
    <property type="match status" value="1"/>
</dbReference>
<proteinExistence type="inferred from homology"/>
<dbReference type="VEuPathDB" id="FungiDB:KRP23_11235"/>
<dbReference type="GO" id="GO:0070507">
    <property type="term" value="P:regulation of microtubule cytoskeleton organization"/>
    <property type="evidence" value="ECO:0007669"/>
    <property type="project" value="UniProtKB-UniRule"/>
</dbReference>